<reference evidence="16 17" key="1">
    <citation type="submission" date="2014-11" db="EMBL/GenBank/DDBJ databases">
        <title>Draft Genome Sequence of Vibrio piscirenalis strains CECT 8603T and CECT 8604, two marine Gammaproteobacterium isolated from cultured gilthead sea bream (Sparus aurata).</title>
        <authorList>
            <person name="Arahal D.R."/>
            <person name="Rodrigo-Torres L."/>
            <person name="Lucena T."/>
            <person name="Pujalte M.J."/>
        </authorList>
    </citation>
    <scope>NUCLEOTIDE SEQUENCE [LARGE SCALE GENOMIC DNA]</scope>
    <source>
        <strain evidence="16 17">DCR 1-4-2</strain>
    </source>
</reference>
<sequence>MKIAVFGSAFNPPSLGHKSVIESLAHFDRILLLPSIAHAWGKEMLDYTLRTQLVDAFIDDLKMANVARCTIEEQLFNVSQQPVTTYAVLNALQEEDHAAELTFVIGPDNFFSFAQFYNAQEIVRRWSVMACPEKVAIRSTDIRNALAQGIEINHLTTSNVCAILTKNNYY</sequence>
<evidence type="ECO:0000256" key="7">
    <source>
        <dbReference type="ARBA" id="ARBA00022695"/>
    </source>
</evidence>
<name>A0A0C2K8D7_9VIBR</name>
<dbReference type="Proteomes" id="UP000031672">
    <property type="component" value="Unassembled WGS sequence"/>
</dbReference>
<dbReference type="EC" id="2.7.7.18" evidence="4"/>
<dbReference type="GO" id="GO:0004515">
    <property type="term" value="F:nicotinate-nucleotide adenylyltransferase activity"/>
    <property type="evidence" value="ECO:0007669"/>
    <property type="project" value="UniProtKB-EC"/>
</dbReference>
<accession>A0A0C2NIM1</accession>
<evidence type="ECO:0000256" key="10">
    <source>
        <dbReference type="ARBA" id="ARBA00023027"/>
    </source>
</evidence>
<protein>
    <recommendedName>
        <fullName evidence="4">nicotinate-nucleotide adenylyltransferase</fullName>
        <ecNumber evidence="4">2.7.7.18</ecNumber>
    </recommendedName>
    <alternativeName>
        <fullName evidence="13">Deamido-NAD(+) diphosphorylase</fullName>
    </alternativeName>
    <alternativeName>
        <fullName evidence="12">Deamido-NAD(+) pyrophosphorylase</fullName>
    </alternativeName>
    <alternativeName>
        <fullName evidence="11">Nicotinate mononucleotide adenylyltransferase</fullName>
    </alternativeName>
</protein>
<comment type="pathway">
    <text evidence="2">Cofactor biosynthesis; NAD(+) biosynthesis; deamido-NAD(+) from nicotinate D-ribonucleotide: step 1/1.</text>
</comment>
<dbReference type="Gene3D" id="3.40.50.620">
    <property type="entry name" value="HUPs"/>
    <property type="match status" value="1"/>
</dbReference>
<accession>A0A0C2K8D7</accession>
<dbReference type="GO" id="GO:0009435">
    <property type="term" value="P:NAD+ biosynthetic process"/>
    <property type="evidence" value="ECO:0007669"/>
    <property type="project" value="UniProtKB-UniPathway"/>
</dbReference>
<dbReference type="Pfam" id="PF01467">
    <property type="entry name" value="CTP_transf_like"/>
    <property type="match status" value="1"/>
</dbReference>
<evidence type="ECO:0000256" key="14">
    <source>
        <dbReference type="ARBA" id="ARBA00048721"/>
    </source>
</evidence>
<dbReference type="OrthoDB" id="5295945at2"/>
<comment type="function">
    <text evidence="1">Catalyzes the reversible adenylation of nicotinate mononucleotide (NaMN) to nicotinic acid adenine dinucleotide (NaAD).</text>
</comment>
<evidence type="ECO:0000259" key="15">
    <source>
        <dbReference type="Pfam" id="PF01467"/>
    </source>
</evidence>
<evidence type="ECO:0000256" key="3">
    <source>
        <dbReference type="ARBA" id="ARBA00009014"/>
    </source>
</evidence>
<dbReference type="PANTHER" id="PTHR39321">
    <property type="entry name" value="NICOTINATE-NUCLEOTIDE ADENYLYLTRANSFERASE-RELATED"/>
    <property type="match status" value="1"/>
</dbReference>
<dbReference type="UniPathway" id="UPA00253">
    <property type="reaction ID" value="UER00332"/>
</dbReference>
<dbReference type="NCBIfam" id="NF006479">
    <property type="entry name" value="PRK08887.1"/>
    <property type="match status" value="1"/>
</dbReference>
<dbReference type="CDD" id="cd02165">
    <property type="entry name" value="NMNAT"/>
    <property type="match status" value="1"/>
</dbReference>
<dbReference type="AlphaFoldDB" id="A0A0C2K8D7"/>
<dbReference type="SUPFAM" id="SSF52374">
    <property type="entry name" value="Nucleotidylyl transferase"/>
    <property type="match status" value="1"/>
</dbReference>
<keyword evidence="17" id="KW-1185">Reference proteome</keyword>
<keyword evidence="10" id="KW-0520">NAD</keyword>
<gene>
    <name evidence="16" type="ORF">OJ16_15390</name>
</gene>
<dbReference type="InterPro" id="IPR005248">
    <property type="entry name" value="NadD/NMNAT"/>
</dbReference>
<dbReference type="PANTHER" id="PTHR39321:SF3">
    <property type="entry name" value="PHOSPHOPANTETHEINE ADENYLYLTRANSFERASE"/>
    <property type="match status" value="1"/>
</dbReference>
<comment type="similarity">
    <text evidence="3">Belongs to the NadD family.</text>
</comment>
<keyword evidence="9" id="KW-0067">ATP-binding</keyword>
<keyword evidence="6 16" id="KW-0808">Transferase</keyword>
<feature type="domain" description="Cytidyltransferase-like" evidence="15">
    <location>
        <begin position="5"/>
        <end position="144"/>
    </location>
</feature>
<dbReference type="InterPro" id="IPR014729">
    <property type="entry name" value="Rossmann-like_a/b/a_fold"/>
</dbReference>
<evidence type="ECO:0000256" key="11">
    <source>
        <dbReference type="ARBA" id="ARBA00031253"/>
    </source>
</evidence>
<dbReference type="EMBL" id="JTKH01000024">
    <property type="protein sequence ID" value="KII76195.1"/>
    <property type="molecule type" value="Genomic_DNA"/>
</dbReference>
<dbReference type="InterPro" id="IPR004821">
    <property type="entry name" value="Cyt_trans-like"/>
</dbReference>
<dbReference type="GO" id="GO:0005524">
    <property type="term" value="F:ATP binding"/>
    <property type="evidence" value="ECO:0007669"/>
    <property type="project" value="UniProtKB-KW"/>
</dbReference>
<dbReference type="STRING" id="1461322.OJ16_15390"/>
<evidence type="ECO:0000256" key="13">
    <source>
        <dbReference type="ARBA" id="ARBA00033353"/>
    </source>
</evidence>
<proteinExistence type="inferred from homology"/>
<evidence type="ECO:0000313" key="17">
    <source>
        <dbReference type="Proteomes" id="UP000031672"/>
    </source>
</evidence>
<comment type="catalytic activity">
    <reaction evidence="14">
        <text>nicotinate beta-D-ribonucleotide + ATP + H(+) = deamido-NAD(+) + diphosphate</text>
        <dbReference type="Rhea" id="RHEA:22860"/>
        <dbReference type="ChEBI" id="CHEBI:15378"/>
        <dbReference type="ChEBI" id="CHEBI:30616"/>
        <dbReference type="ChEBI" id="CHEBI:33019"/>
        <dbReference type="ChEBI" id="CHEBI:57502"/>
        <dbReference type="ChEBI" id="CHEBI:58437"/>
        <dbReference type="EC" id="2.7.7.18"/>
    </reaction>
</comment>
<keyword evidence="5" id="KW-0662">Pyridine nucleotide biosynthesis</keyword>
<keyword evidence="8" id="KW-0547">Nucleotide-binding</keyword>
<evidence type="ECO:0000256" key="2">
    <source>
        <dbReference type="ARBA" id="ARBA00005019"/>
    </source>
</evidence>
<evidence type="ECO:0000256" key="6">
    <source>
        <dbReference type="ARBA" id="ARBA00022679"/>
    </source>
</evidence>
<evidence type="ECO:0000256" key="4">
    <source>
        <dbReference type="ARBA" id="ARBA00012389"/>
    </source>
</evidence>
<comment type="caution">
    <text evidence="16">The sequence shown here is derived from an EMBL/GenBank/DDBJ whole genome shotgun (WGS) entry which is preliminary data.</text>
</comment>
<evidence type="ECO:0000256" key="1">
    <source>
        <dbReference type="ARBA" id="ARBA00002324"/>
    </source>
</evidence>
<dbReference type="RefSeq" id="WP_040992133.1">
    <property type="nucleotide sequence ID" value="NZ_JTKH01000024.1"/>
</dbReference>
<evidence type="ECO:0000313" key="16">
    <source>
        <dbReference type="EMBL" id="KII76195.1"/>
    </source>
</evidence>
<keyword evidence="7 16" id="KW-0548">Nucleotidyltransferase</keyword>
<evidence type="ECO:0000256" key="5">
    <source>
        <dbReference type="ARBA" id="ARBA00022642"/>
    </source>
</evidence>
<evidence type="ECO:0000256" key="9">
    <source>
        <dbReference type="ARBA" id="ARBA00022840"/>
    </source>
</evidence>
<evidence type="ECO:0000256" key="12">
    <source>
        <dbReference type="ARBA" id="ARBA00033140"/>
    </source>
</evidence>
<evidence type="ECO:0000256" key="8">
    <source>
        <dbReference type="ARBA" id="ARBA00022741"/>
    </source>
</evidence>
<organism evidence="16 17">
    <name type="scientific">Vibrio renipiscarius</name>
    <dbReference type="NCBI Taxonomy" id="1461322"/>
    <lineage>
        <taxon>Bacteria</taxon>
        <taxon>Pseudomonadati</taxon>
        <taxon>Pseudomonadota</taxon>
        <taxon>Gammaproteobacteria</taxon>
        <taxon>Vibrionales</taxon>
        <taxon>Vibrionaceae</taxon>
        <taxon>Vibrio</taxon>
    </lineage>
</organism>